<keyword evidence="8" id="KW-1185">Reference proteome</keyword>
<dbReference type="OrthoDB" id="15189at2759"/>
<dbReference type="GO" id="GO:0006508">
    <property type="term" value="P:proteolysis"/>
    <property type="evidence" value="ECO:0007669"/>
    <property type="project" value="UniProtKB-KW"/>
</dbReference>
<evidence type="ECO:0000256" key="1">
    <source>
        <dbReference type="ARBA" id="ARBA00007447"/>
    </source>
</evidence>
<dbReference type="AlphaFoldDB" id="A0A074YBU6"/>
<feature type="active site" evidence="3">
    <location>
        <position position="351"/>
    </location>
</feature>
<organism evidence="7 8">
    <name type="scientific">Aureobasidium subglaciale (strain EXF-2481)</name>
    <name type="common">Aureobasidium pullulans var. subglaciale</name>
    <dbReference type="NCBI Taxonomy" id="1043005"/>
    <lineage>
        <taxon>Eukaryota</taxon>
        <taxon>Fungi</taxon>
        <taxon>Dikarya</taxon>
        <taxon>Ascomycota</taxon>
        <taxon>Pezizomycotina</taxon>
        <taxon>Dothideomycetes</taxon>
        <taxon>Dothideomycetidae</taxon>
        <taxon>Dothideales</taxon>
        <taxon>Saccotheciaceae</taxon>
        <taxon>Aureobasidium</taxon>
    </lineage>
</organism>
<keyword evidence="2 4" id="KW-0064">Aspartyl protease</keyword>
<feature type="domain" description="Peptidase A1" evidence="6">
    <location>
        <begin position="97"/>
        <end position="456"/>
    </location>
</feature>
<dbReference type="PANTHER" id="PTHR47966">
    <property type="entry name" value="BETA-SITE APP-CLEAVING ENZYME, ISOFORM A-RELATED"/>
    <property type="match status" value="1"/>
</dbReference>
<dbReference type="Pfam" id="PF00026">
    <property type="entry name" value="Asp"/>
    <property type="match status" value="1"/>
</dbReference>
<comment type="similarity">
    <text evidence="1 4">Belongs to the peptidase A1 family.</text>
</comment>
<evidence type="ECO:0000313" key="8">
    <source>
        <dbReference type="Proteomes" id="UP000030641"/>
    </source>
</evidence>
<dbReference type="InterPro" id="IPR001461">
    <property type="entry name" value="Aspartic_peptidase_A1"/>
</dbReference>
<dbReference type="Proteomes" id="UP000030641">
    <property type="component" value="Unassembled WGS sequence"/>
</dbReference>
<dbReference type="InterPro" id="IPR021109">
    <property type="entry name" value="Peptidase_aspartic_dom_sf"/>
</dbReference>
<dbReference type="PROSITE" id="PS51767">
    <property type="entry name" value="PEPTIDASE_A1"/>
    <property type="match status" value="1"/>
</dbReference>
<feature type="signal peptide" evidence="5">
    <location>
        <begin position="1"/>
        <end position="18"/>
    </location>
</feature>
<dbReference type="STRING" id="1043005.A0A074YBU6"/>
<dbReference type="RefSeq" id="XP_013340062.1">
    <property type="nucleotide sequence ID" value="XM_013484608.1"/>
</dbReference>
<name>A0A074YBU6_AURSE</name>
<dbReference type="SUPFAM" id="SSF50630">
    <property type="entry name" value="Acid proteases"/>
    <property type="match status" value="1"/>
</dbReference>
<dbReference type="OMA" id="PIFATMY"/>
<keyword evidence="5" id="KW-0732">Signal</keyword>
<dbReference type="InterPro" id="IPR034164">
    <property type="entry name" value="Pepsin-like_dom"/>
</dbReference>
<dbReference type="EMBL" id="KL584777">
    <property type="protein sequence ID" value="KEQ91602.1"/>
    <property type="molecule type" value="Genomic_DNA"/>
</dbReference>
<evidence type="ECO:0000256" key="3">
    <source>
        <dbReference type="PIRSR" id="PIRSR601461-1"/>
    </source>
</evidence>
<reference evidence="7 8" key="1">
    <citation type="journal article" date="2014" name="BMC Genomics">
        <title>Genome sequencing of four Aureobasidium pullulans varieties: biotechnological potential, stress tolerance, and description of new species.</title>
        <authorList>
            <person name="Gostin Ar C."/>
            <person name="Ohm R.A."/>
            <person name="Kogej T."/>
            <person name="Sonjak S."/>
            <person name="Turk M."/>
            <person name="Zajc J."/>
            <person name="Zalar P."/>
            <person name="Grube M."/>
            <person name="Sun H."/>
            <person name="Han J."/>
            <person name="Sharma A."/>
            <person name="Chiniquy J."/>
            <person name="Ngan C.Y."/>
            <person name="Lipzen A."/>
            <person name="Barry K."/>
            <person name="Grigoriev I.V."/>
            <person name="Gunde-Cimerman N."/>
        </authorList>
    </citation>
    <scope>NUCLEOTIDE SEQUENCE [LARGE SCALE GENOMIC DNA]</scope>
    <source>
        <strain evidence="7 8">EXF-2481</strain>
    </source>
</reference>
<feature type="chain" id="PRO_5001703054" description="Peptidase A1 domain-containing protein" evidence="5">
    <location>
        <begin position="19"/>
        <end position="469"/>
    </location>
</feature>
<dbReference type="Gene3D" id="2.40.70.10">
    <property type="entry name" value="Acid Proteases"/>
    <property type="match status" value="2"/>
</dbReference>
<accession>A0A074YBU6</accession>
<dbReference type="PROSITE" id="PS00141">
    <property type="entry name" value="ASP_PROTEASE"/>
    <property type="match status" value="2"/>
</dbReference>
<dbReference type="InParanoid" id="A0A074YBU6"/>
<dbReference type="GO" id="GO:0004190">
    <property type="term" value="F:aspartic-type endopeptidase activity"/>
    <property type="evidence" value="ECO:0007669"/>
    <property type="project" value="UniProtKB-KW"/>
</dbReference>
<protein>
    <recommendedName>
        <fullName evidence="6">Peptidase A1 domain-containing protein</fullName>
    </recommendedName>
</protein>
<evidence type="ECO:0000256" key="2">
    <source>
        <dbReference type="ARBA" id="ARBA00022750"/>
    </source>
</evidence>
<sequence length="469" mass="49677">MRLLEIAALAALSVPIAARETFDFKVNQPRRLVAIQKPSPNQVTGNTISLERANSKTNSLSARYLQAIRKGGHVNGIYSRLRNGTADLLSVGAGSVFLAPLDAGGETFYVVIDTGSSDTWLVNSQFTCVNPANSVVIAESECAFGPTYNLTSTAERIPSRNFNISYADGERLNGRMITEDLTFAGITVENQTMGLVTTAGWFGDGVSSGLLGLAYATLTNQYSGNNPNVDIAGLTIPYDPLFTSMYRQNLTLPLFSIALDRDLSRSAQAAGGVLAIGGIPKIPHGSFWATQNITVVGIDATTGVPEYQFYAITVDGWAVSANPYADFDVKKTGNRRKTALLGAPTRKVIVDSGTSLIYAPSAVVAALAAAFNPPATVSPDTGLYHVACTANVPLFGVVISSKVFYINRLDMIIDTGLGFCVVGVQDDNGGLTIIGDVFMRNVLSVFDVGAGQVRFSARASTLTNGTVTR</sequence>
<dbReference type="InterPro" id="IPR033121">
    <property type="entry name" value="PEPTIDASE_A1"/>
</dbReference>
<keyword evidence="4" id="KW-0378">Hydrolase</keyword>
<proteinExistence type="inferred from homology"/>
<feature type="active site" evidence="3">
    <location>
        <position position="113"/>
    </location>
</feature>
<evidence type="ECO:0000256" key="5">
    <source>
        <dbReference type="SAM" id="SignalP"/>
    </source>
</evidence>
<dbReference type="PANTHER" id="PTHR47966:SF47">
    <property type="entry name" value="ENDOPEPTIDASE, PUTATIVE (AFU_ORTHOLOGUE AFUA_3G01220)-RELATED"/>
    <property type="match status" value="1"/>
</dbReference>
<dbReference type="CDD" id="cd05471">
    <property type="entry name" value="pepsin_like"/>
    <property type="match status" value="1"/>
</dbReference>
<dbReference type="PRINTS" id="PR00792">
    <property type="entry name" value="PEPSIN"/>
</dbReference>
<evidence type="ECO:0000256" key="4">
    <source>
        <dbReference type="RuleBase" id="RU000454"/>
    </source>
</evidence>
<dbReference type="GeneID" id="25367558"/>
<evidence type="ECO:0000259" key="6">
    <source>
        <dbReference type="PROSITE" id="PS51767"/>
    </source>
</evidence>
<gene>
    <name evidence="7" type="ORF">AUEXF2481DRAFT_43980</name>
</gene>
<dbReference type="InterPro" id="IPR001969">
    <property type="entry name" value="Aspartic_peptidase_AS"/>
</dbReference>
<dbReference type="HOGENOM" id="CLU_035052_1_0_1"/>
<dbReference type="GO" id="GO:0000324">
    <property type="term" value="C:fungal-type vacuole"/>
    <property type="evidence" value="ECO:0007669"/>
    <property type="project" value="TreeGrafter"/>
</dbReference>
<keyword evidence="4" id="KW-0645">Protease</keyword>
<evidence type="ECO:0000313" key="7">
    <source>
        <dbReference type="EMBL" id="KEQ91602.1"/>
    </source>
</evidence>